<dbReference type="PANTHER" id="PTHR31885">
    <property type="entry name" value="GH04784P"/>
    <property type="match status" value="1"/>
</dbReference>
<evidence type="ECO:0000256" key="6">
    <source>
        <dbReference type="ARBA" id="ARBA00035673"/>
    </source>
</evidence>
<accession>A0AAV2QUG4</accession>
<protein>
    <recommendedName>
        <fullName evidence="6">lysoplasmalogenase</fullName>
        <ecNumber evidence="6">3.3.2.2</ecNumber>
    </recommendedName>
</protein>
<dbReference type="PANTHER" id="PTHR31885:SF6">
    <property type="entry name" value="GH04784P"/>
    <property type="match status" value="1"/>
</dbReference>
<dbReference type="GO" id="GO:0047408">
    <property type="term" value="F:alkenylglycerophosphocholine hydrolase activity"/>
    <property type="evidence" value="ECO:0007669"/>
    <property type="project" value="UniProtKB-EC"/>
</dbReference>
<evidence type="ECO:0000256" key="9">
    <source>
        <dbReference type="SAM" id="MobiDB-lite"/>
    </source>
</evidence>
<feature type="compositionally biased region" description="Basic and acidic residues" evidence="9">
    <location>
        <begin position="1"/>
        <end position="11"/>
    </location>
</feature>
<name>A0AAV2QUG4_MEGNR</name>
<evidence type="ECO:0000256" key="7">
    <source>
        <dbReference type="ARBA" id="ARBA00049458"/>
    </source>
</evidence>
<gene>
    <name evidence="11" type="ORF">MNOR_LOCUS15978</name>
</gene>
<comment type="catalytic activity">
    <reaction evidence="8">
        <text>a 1-O-(1Z-alkenyl)-sn-glycero-3-phosphocholine + H2O = a 2,3-saturated aldehyde + sn-glycerol 3-phosphocholine</text>
        <dbReference type="Rhea" id="RHEA:22544"/>
        <dbReference type="ChEBI" id="CHEBI:15377"/>
        <dbReference type="ChEBI" id="CHEBI:16870"/>
        <dbReference type="ChEBI" id="CHEBI:73359"/>
        <dbReference type="ChEBI" id="CHEBI:77287"/>
        <dbReference type="EC" id="3.3.2.2"/>
    </reaction>
</comment>
<feature type="region of interest" description="Disordered" evidence="9">
    <location>
        <begin position="1"/>
        <end position="20"/>
    </location>
</feature>
<evidence type="ECO:0000256" key="2">
    <source>
        <dbReference type="ARBA" id="ARBA00007375"/>
    </source>
</evidence>
<evidence type="ECO:0000256" key="1">
    <source>
        <dbReference type="ARBA" id="ARBA00004141"/>
    </source>
</evidence>
<dbReference type="EC" id="3.3.2.2" evidence="6"/>
<dbReference type="Proteomes" id="UP001497623">
    <property type="component" value="Unassembled WGS sequence"/>
</dbReference>
<sequence length="104" mass="11620">MQAALEDRQRQTEPGTSVLKGQTESKHILKSVGPKLVPFFKTVAIYFVIFIPAEQPSLFALILKCLPVLSLIAFVLLHGMSLGEELVMLVFLLPDPQILTFLRQ</sequence>
<evidence type="ECO:0000256" key="3">
    <source>
        <dbReference type="ARBA" id="ARBA00022692"/>
    </source>
</evidence>
<proteinExistence type="inferred from homology"/>
<organism evidence="11 12">
    <name type="scientific">Meganyctiphanes norvegica</name>
    <name type="common">Northern krill</name>
    <name type="synonym">Thysanopoda norvegica</name>
    <dbReference type="NCBI Taxonomy" id="48144"/>
    <lineage>
        <taxon>Eukaryota</taxon>
        <taxon>Metazoa</taxon>
        <taxon>Ecdysozoa</taxon>
        <taxon>Arthropoda</taxon>
        <taxon>Crustacea</taxon>
        <taxon>Multicrustacea</taxon>
        <taxon>Malacostraca</taxon>
        <taxon>Eumalacostraca</taxon>
        <taxon>Eucarida</taxon>
        <taxon>Euphausiacea</taxon>
        <taxon>Euphausiidae</taxon>
        <taxon>Meganyctiphanes</taxon>
    </lineage>
</organism>
<keyword evidence="3 10" id="KW-0812">Transmembrane</keyword>
<evidence type="ECO:0000256" key="10">
    <source>
        <dbReference type="SAM" id="Phobius"/>
    </source>
</evidence>
<evidence type="ECO:0000256" key="4">
    <source>
        <dbReference type="ARBA" id="ARBA00022989"/>
    </source>
</evidence>
<keyword evidence="5 10" id="KW-0472">Membrane</keyword>
<comment type="catalytic activity">
    <reaction evidence="7">
        <text>a 1-O-(1Z-alkenyl)-sn-glycero-3-phosphoethanolamine + H2O = a 2,3-saturated aldehyde + sn-glycero-3-phosphoethanolamine</text>
        <dbReference type="Rhea" id="RHEA:16905"/>
        <dbReference type="ChEBI" id="CHEBI:15377"/>
        <dbReference type="ChEBI" id="CHEBI:73359"/>
        <dbReference type="ChEBI" id="CHEBI:77288"/>
        <dbReference type="ChEBI" id="CHEBI:143890"/>
        <dbReference type="EC" id="3.3.2.2"/>
    </reaction>
</comment>
<dbReference type="InterPro" id="IPR012506">
    <property type="entry name" value="TMEM86B-like"/>
</dbReference>
<dbReference type="EMBL" id="CAXKWB010010256">
    <property type="protein sequence ID" value="CAL4097381.1"/>
    <property type="molecule type" value="Genomic_DNA"/>
</dbReference>
<keyword evidence="12" id="KW-1185">Reference proteome</keyword>
<comment type="subcellular location">
    <subcellularLocation>
        <location evidence="1">Membrane</location>
        <topology evidence="1">Multi-pass membrane protein</topology>
    </subcellularLocation>
</comment>
<reference evidence="11 12" key="1">
    <citation type="submission" date="2024-05" db="EMBL/GenBank/DDBJ databases">
        <authorList>
            <person name="Wallberg A."/>
        </authorList>
    </citation>
    <scope>NUCLEOTIDE SEQUENCE [LARGE SCALE GENOMIC DNA]</scope>
</reference>
<feature type="transmembrane region" description="Helical" evidence="10">
    <location>
        <begin position="59"/>
        <end position="79"/>
    </location>
</feature>
<dbReference type="GO" id="GO:0016020">
    <property type="term" value="C:membrane"/>
    <property type="evidence" value="ECO:0007669"/>
    <property type="project" value="UniProtKB-SubCell"/>
</dbReference>
<comment type="caution">
    <text evidence="11">The sequence shown here is derived from an EMBL/GenBank/DDBJ whole genome shotgun (WGS) entry which is preliminary data.</text>
</comment>
<evidence type="ECO:0000256" key="5">
    <source>
        <dbReference type="ARBA" id="ARBA00023136"/>
    </source>
</evidence>
<comment type="similarity">
    <text evidence="2">Belongs to the TMEM86 family.</text>
</comment>
<feature type="non-terminal residue" evidence="11">
    <location>
        <position position="104"/>
    </location>
</feature>
<evidence type="ECO:0000313" key="12">
    <source>
        <dbReference type="Proteomes" id="UP001497623"/>
    </source>
</evidence>
<keyword evidence="4 10" id="KW-1133">Transmembrane helix</keyword>
<feature type="transmembrane region" description="Helical" evidence="10">
    <location>
        <begin position="36"/>
        <end position="53"/>
    </location>
</feature>
<evidence type="ECO:0000256" key="8">
    <source>
        <dbReference type="ARBA" id="ARBA00049560"/>
    </source>
</evidence>
<dbReference type="AlphaFoldDB" id="A0AAV2QUG4"/>
<evidence type="ECO:0000313" key="11">
    <source>
        <dbReference type="EMBL" id="CAL4097381.1"/>
    </source>
</evidence>